<dbReference type="AlphaFoldDB" id="A0AA86U8U6"/>
<sequence length="215" mass="24195">MKRYQFALILKLLSSVLVLFSFNIWLVIQVVDYDSRSMNTKPYFTSSLTSYILVAVYTLLFITANIILTCDKFTSCACCCVCSKHACCLHGQYIHSLQSNKSLISPKHVFIRTLSLFLTAFSCIGFVVSVLVAKIIGILVAGVVCDLFYVFQFVFKTKIDFKIIQGIQSECKTAEIILVGRIQELENQSSSKIQVAVDNTPMFQNVAHTDEQKKI</sequence>
<dbReference type="EMBL" id="CATOUU010000751">
    <property type="protein sequence ID" value="CAI9945759.1"/>
    <property type="molecule type" value="Genomic_DNA"/>
</dbReference>
<accession>A0AA86U8U6</accession>
<feature type="transmembrane region" description="Helical" evidence="1">
    <location>
        <begin position="48"/>
        <end position="68"/>
    </location>
</feature>
<gene>
    <name evidence="2" type="ORF">HINF_LOCUS33404</name>
    <name evidence="3" type="ORF">HINF_LOCUS49207</name>
</gene>
<evidence type="ECO:0000313" key="2">
    <source>
        <dbReference type="EMBL" id="CAI9945759.1"/>
    </source>
</evidence>
<organism evidence="2">
    <name type="scientific">Hexamita inflata</name>
    <dbReference type="NCBI Taxonomy" id="28002"/>
    <lineage>
        <taxon>Eukaryota</taxon>
        <taxon>Metamonada</taxon>
        <taxon>Diplomonadida</taxon>
        <taxon>Hexamitidae</taxon>
        <taxon>Hexamitinae</taxon>
        <taxon>Hexamita</taxon>
    </lineage>
</organism>
<feature type="transmembrane region" description="Helical" evidence="1">
    <location>
        <begin position="109"/>
        <end position="129"/>
    </location>
</feature>
<evidence type="ECO:0000313" key="4">
    <source>
        <dbReference type="Proteomes" id="UP001642409"/>
    </source>
</evidence>
<keyword evidence="1" id="KW-1133">Transmembrane helix</keyword>
<feature type="transmembrane region" description="Helical" evidence="1">
    <location>
        <begin position="135"/>
        <end position="155"/>
    </location>
</feature>
<dbReference type="Proteomes" id="UP001642409">
    <property type="component" value="Unassembled WGS sequence"/>
</dbReference>
<keyword evidence="4" id="KW-1185">Reference proteome</keyword>
<feature type="transmembrane region" description="Helical" evidence="1">
    <location>
        <begin position="7"/>
        <end position="28"/>
    </location>
</feature>
<evidence type="ECO:0000313" key="3">
    <source>
        <dbReference type="EMBL" id="CAL6060401.1"/>
    </source>
</evidence>
<name>A0AA86U8U6_9EUKA</name>
<reference evidence="3 4" key="2">
    <citation type="submission" date="2024-07" db="EMBL/GenBank/DDBJ databases">
        <authorList>
            <person name="Akdeniz Z."/>
        </authorList>
    </citation>
    <scope>NUCLEOTIDE SEQUENCE [LARGE SCALE GENOMIC DNA]</scope>
</reference>
<keyword evidence="1" id="KW-0812">Transmembrane</keyword>
<keyword evidence="1" id="KW-0472">Membrane</keyword>
<reference evidence="2" key="1">
    <citation type="submission" date="2023-06" db="EMBL/GenBank/DDBJ databases">
        <authorList>
            <person name="Kurt Z."/>
        </authorList>
    </citation>
    <scope>NUCLEOTIDE SEQUENCE</scope>
</reference>
<evidence type="ECO:0000256" key="1">
    <source>
        <dbReference type="SAM" id="Phobius"/>
    </source>
</evidence>
<proteinExistence type="predicted"/>
<dbReference type="EMBL" id="CAXDID020000230">
    <property type="protein sequence ID" value="CAL6060401.1"/>
    <property type="molecule type" value="Genomic_DNA"/>
</dbReference>
<protein>
    <submittedName>
        <fullName evidence="3">Hypothetical_protein</fullName>
    </submittedName>
</protein>
<comment type="caution">
    <text evidence="2">The sequence shown here is derived from an EMBL/GenBank/DDBJ whole genome shotgun (WGS) entry which is preliminary data.</text>
</comment>